<dbReference type="Proteomes" id="UP000677228">
    <property type="component" value="Unassembled WGS sequence"/>
</dbReference>
<dbReference type="GO" id="GO:0005890">
    <property type="term" value="C:sodium:potassium-exchanging ATPase complex"/>
    <property type="evidence" value="ECO:0007669"/>
    <property type="project" value="InterPro"/>
</dbReference>
<keyword evidence="4" id="KW-0735">Signal-anchor</keyword>
<dbReference type="EMBL" id="CAJNOK010025093">
    <property type="protein sequence ID" value="CAF1385813.1"/>
    <property type="molecule type" value="Genomic_DNA"/>
</dbReference>
<accession>A0A8S2RYQ3</accession>
<dbReference type="EMBL" id="CAJOBA010046797">
    <property type="protein sequence ID" value="CAF4193861.1"/>
    <property type="molecule type" value="Genomic_DNA"/>
</dbReference>
<evidence type="ECO:0000313" key="9">
    <source>
        <dbReference type="EMBL" id="CAF4193861.1"/>
    </source>
</evidence>
<dbReference type="Proteomes" id="UP000682733">
    <property type="component" value="Unassembled WGS sequence"/>
</dbReference>
<dbReference type="InterPro" id="IPR038702">
    <property type="entry name" value="Na/K_ATPase_sub_beta_sf"/>
</dbReference>
<name>A0A8S2RYQ3_9BILA</name>
<protein>
    <submittedName>
        <fullName evidence="9">Uncharacterized protein</fullName>
    </submittedName>
</protein>
<evidence type="ECO:0000256" key="7">
    <source>
        <dbReference type="SAM" id="Phobius"/>
    </source>
</evidence>
<evidence type="ECO:0000256" key="2">
    <source>
        <dbReference type="ARBA" id="ARBA00005876"/>
    </source>
</evidence>
<evidence type="ECO:0000256" key="6">
    <source>
        <dbReference type="ARBA" id="ARBA00023136"/>
    </source>
</evidence>
<comment type="similarity">
    <text evidence="2">Belongs to the X(+)/potassium ATPases subunit beta family.</text>
</comment>
<dbReference type="Pfam" id="PF00287">
    <property type="entry name" value="Na_K-ATPase"/>
    <property type="match status" value="1"/>
</dbReference>
<dbReference type="InterPro" id="IPR000402">
    <property type="entry name" value="Na/K_ATPase_sub_beta"/>
</dbReference>
<dbReference type="GO" id="GO:0006813">
    <property type="term" value="P:potassium ion transport"/>
    <property type="evidence" value="ECO:0007669"/>
    <property type="project" value="InterPro"/>
</dbReference>
<comment type="caution">
    <text evidence="9">The sequence shown here is derived from an EMBL/GenBank/DDBJ whole genome shotgun (WGS) entry which is preliminary data.</text>
</comment>
<keyword evidence="6 7" id="KW-0472">Membrane</keyword>
<evidence type="ECO:0000256" key="5">
    <source>
        <dbReference type="ARBA" id="ARBA00022989"/>
    </source>
</evidence>
<keyword evidence="3 7" id="KW-0812">Transmembrane</keyword>
<proteinExistence type="inferred from homology"/>
<feature type="transmembrane region" description="Helical" evidence="7">
    <location>
        <begin position="72"/>
        <end position="94"/>
    </location>
</feature>
<sequence>MVVDSINMSPSIKSSPYSLSDNFQLKDEIVIKDDALTFEEKCHNVGVYCYNSKYQEVCGRDGIGWLKLGLSYFTWMILLAGIFASLLGIFMAVIDKQIPTFRGNSSALALDTNSLNPGNVPLIVSYSSGELI</sequence>
<reference evidence="9" key="1">
    <citation type="submission" date="2021-02" db="EMBL/GenBank/DDBJ databases">
        <authorList>
            <person name="Nowell W R."/>
        </authorList>
    </citation>
    <scope>NUCLEOTIDE SEQUENCE</scope>
</reference>
<evidence type="ECO:0000256" key="1">
    <source>
        <dbReference type="ARBA" id="ARBA00004606"/>
    </source>
</evidence>
<evidence type="ECO:0000256" key="3">
    <source>
        <dbReference type="ARBA" id="ARBA00022692"/>
    </source>
</evidence>
<organism evidence="9 10">
    <name type="scientific">Didymodactylos carnosus</name>
    <dbReference type="NCBI Taxonomy" id="1234261"/>
    <lineage>
        <taxon>Eukaryota</taxon>
        <taxon>Metazoa</taxon>
        <taxon>Spiralia</taxon>
        <taxon>Gnathifera</taxon>
        <taxon>Rotifera</taxon>
        <taxon>Eurotatoria</taxon>
        <taxon>Bdelloidea</taxon>
        <taxon>Philodinida</taxon>
        <taxon>Philodinidae</taxon>
        <taxon>Didymodactylos</taxon>
    </lineage>
</organism>
<keyword evidence="5 7" id="KW-1133">Transmembrane helix</keyword>
<evidence type="ECO:0000313" key="10">
    <source>
        <dbReference type="Proteomes" id="UP000682733"/>
    </source>
</evidence>
<dbReference type="AlphaFoldDB" id="A0A8S2RYQ3"/>
<comment type="subcellular location">
    <subcellularLocation>
        <location evidence="1">Membrane</location>
        <topology evidence="1">Single-pass type II membrane protein</topology>
    </subcellularLocation>
</comment>
<dbReference type="Gene3D" id="2.60.40.1660">
    <property type="entry name" value="Na, k-atpase alpha subunit"/>
    <property type="match status" value="1"/>
</dbReference>
<gene>
    <name evidence="8" type="ORF">OVA965_LOCUS32331</name>
    <name evidence="9" type="ORF">TMI583_LOCUS33189</name>
</gene>
<evidence type="ECO:0000313" key="8">
    <source>
        <dbReference type="EMBL" id="CAF1385813.1"/>
    </source>
</evidence>
<dbReference type="GO" id="GO:0006814">
    <property type="term" value="P:sodium ion transport"/>
    <property type="evidence" value="ECO:0007669"/>
    <property type="project" value="InterPro"/>
</dbReference>
<evidence type="ECO:0000256" key="4">
    <source>
        <dbReference type="ARBA" id="ARBA00022968"/>
    </source>
</evidence>